<gene>
    <name evidence="3" type="ORF">CANTEDRAFT_92039</name>
</gene>
<dbReference type="KEGG" id="cten:18250145"/>
<dbReference type="InterPro" id="IPR001005">
    <property type="entry name" value="SANT/Myb"/>
</dbReference>
<dbReference type="PANTHER" id="PTHR22929:SF0">
    <property type="entry name" value="TRANSCRIPTION FACTOR TFIIIB COMPONENT B'' HOMOLOG"/>
    <property type="match status" value="1"/>
</dbReference>
<dbReference type="Proteomes" id="UP000000707">
    <property type="component" value="Unassembled WGS sequence"/>
</dbReference>
<dbReference type="PANTHER" id="PTHR22929">
    <property type="entry name" value="RNA POLYMERASE III TRANSCRIPTION INITIATION FACTOR B"/>
    <property type="match status" value="1"/>
</dbReference>
<dbReference type="RefSeq" id="XP_006684289.1">
    <property type="nucleotide sequence ID" value="XM_006684226.1"/>
</dbReference>
<feature type="compositionally biased region" description="Basic and acidic residues" evidence="1">
    <location>
        <begin position="199"/>
        <end position="211"/>
    </location>
</feature>
<feature type="compositionally biased region" description="Basic and acidic residues" evidence="1">
    <location>
        <begin position="74"/>
        <end position="94"/>
    </location>
</feature>
<name>G3AXX1_CANTC</name>
<evidence type="ECO:0000313" key="3">
    <source>
        <dbReference type="EMBL" id="EGV65715.1"/>
    </source>
</evidence>
<feature type="compositionally biased region" description="Basic residues" evidence="1">
    <location>
        <begin position="179"/>
        <end position="192"/>
    </location>
</feature>
<feature type="compositionally biased region" description="Basic residues" evidence="1">
    <location>
        <begin position="15"/>
        <end position="25"/>
    </location>
</feature>
<dbReference type="eggNOG" id="KOG2009">
    <property type="taxonomic scope" value="Eukaryota"/>
</dbReference>
<dbReference type="STRING" id="590646.G3AXX1"/>
<feature type="compositionally biased region" description="Low complexity" evidence="1">
    <location>
        <begin position="133"/>
        <end position="153"/>
    </location>
</feature>
<feature type="domain" description="HTH myb-type" evidence="2">
    <location>
        <begin position="474"/>
        <end position="528"/>
    </location>
</feature>
<feature type="compositionally biased region" description="Basic and acidic residues" evidence="1">
    <location>
        <begin position="393"/>
        <end position="410"/>
    </location>
</feature>
<dbReference type="OrthoDB" id="272624at2759"/>
<dbReference type="AlphaFoldDB" id="G3AXX1"/>
<feature type="region of interest" description="Disordered" evidence="1">
    <location>
        <begin position="590"/>
        <end position="630"/>
    </location>
</feature>
<dbReference type="Pfam" id="PF15963">
    <property type="entry name" value="Myb_DNA-bind_7"/>
    <property type="match status" value="1"/>
</dbReference>
<evidence type="ECO:0000313" key="4">
    <source>
        <dbReference type="Proteomes" id="UP000000707"/>
    </source>
</evidence>
<evidence type="ECO:0000256" key="1">
    <source>
        <dbReference type="SAM" id="MobiDB-lite"/>
    </source>
</evidence>
<evidence type="ECO:0000259" key="2">
    <source>
        <dbReference type="PROSITE" id="PS51294"/>
    </source>
</evidence>
<dbReference type="SUPFAM" id="SSF46689">
    <property type="entry name" value="Homeodomain-like"/>
    <property type="match status" value="1"/>
</dbReference>
<accession>G3AXX1</accession>
<feature type="compositionally biased region" description="Basic and acidic residues" evidence="1">
    <location>
        <begin position="114"/>
        <end position="125"/>
    </location>
</feature>
<dbReference type="SMART" id="SM00717">
    <property type="entry name" value="SANT"/>
    <property type="match status" value="1"/>
</dbReference>
<reference evidence="3 4" key="1">
    <citation type="journal article" date="2011" name="Proc. Natl. Acad. Sci. U.S.A.">
        <title>Comparative genomics of xylose-fermenting fungi for enhanced biofuel production.</title>
        <authorList>
            <person name="Wohlbach D.J."/>
            <person name="Kuo A."/>
            <person name="Sato T.K."/>
            <person name="Potts K.M."/>
            <person name="Salamov A.A."/>
            <person name="LaButti K.M."/>
            <person name="Sun H."/>
            <person name="Clum A."/>
            <person name="Pangilinan J.L."/>
            <person name="Lindquist E.A."/>
            <person name="Lucas S."/>
            <person name="Lapidus A."/>
            <person name="Jin M."/>
            <person name="Gunawan C."/>
            <person name="Balan V."/>
            <person name="Dale B.E."/>
            <person name="Jeffries T.W."/>
            <person name="Zinkel R."/>
            <person name="Barry K.W."/>
            <person name="Grigoriev I.V."/>
            <person name="Gasch A.P."/>
        </authorList>
    </citation>
    <scope>NUCLEOTIDE SEQUENCE [LARGE SCALE GENOMIC DNA]</scope>
    <source>
        <strain evidence="4">ATCC 10573 / BCRC 21748 / CBS 615 / JCM 9827 / NBRC 10315 / NRRL Y-1498 / VKM Y-70</strain>
    </source>
</reference>
<feature type="compositionally biased region" description="Acidic residues" evidence="1">
    <location>
        <begin position="102"/>
        <end position="112"/>
    </location>
</feature>
<dbReference type="CDD" id="cd00167">
    <property type="entry name" value="SANT"/>
    <property type="match status" value="1"/>
</dbReference>
<protein>
    <submittedName>
        <fullName evidence="3">Transcription factor IIIB, Bdp1 subunit</fullName>
    </submittedName>
</protein>
<proteinExistence type="predicted"/>
<dbReference type="PIRSF" id="PIRSF037327">
    <property type="entry name" value="TFIIIB_Bdp1_fun"/>
    <property type="match status" value="1"/>
</dbReference>
<dbReference type="GO" id="GO:0000995">
    <property type="term" value="F:RNA polymerase III general transcription initiation factor activity"/>
    <property type="evidence" value="ECO:0007669"/>
    <property type="project" value="InterPro"/>
</dbReference>
<dbReference type="GO" id="GO:0001156">
    <property type="term" value="F:TFIIIC-class transcription factor complex binding"/>
    <property type="evidence" value="ECO:0007669"/>
    <property type="project" value="TreeGrafter"/>
</dbReference>
<dbReference type="PROSITE" id="PS51294">
    <property type="entry name" value="HTH_MYB"/>
    <property type="match status" value="1"/>
</dbReference>
<sequence length="630" mass="71919">MSSIVKKAQTSFTPKFKKNVNRKRQRTSDADTLVTPQTTQQSQEDSIPDAASPDKQAPSVTPEPSQVSFYSSSKSDKVAEEDVDPHDATRKISISEEVITNEGEEDEEDYGDNDIFKKPQEDLTRRKSSMSQRRLSGISIRKSGSRSASISISVTPRGSFGEYNDKMPAPIPIEIPVTKNKRRRSSVIKPSKRVSISDGRSKSVGEGGEVRDIEEEDEDDANEEMLLVDGVETRDTVVEYNVDDEISRDELYEHGEYLIFAVNPITSILSQFRTGPLEGKLEGHDDRDYPLAPETVSMKISSIKQIPKHLRKRNIGSLVNIKIDSEKMTMEDICNPSLPVGVLSHNFQLVQEAKKRTLEAQAFRRNARRYAKLNQISYEKAIEILEKQARKAEQENGTVSKKEEDTEQGVKPDPATELPSIRQTTGLKLNVNPSGKIDIDAESTVVQRGAQDLGDRQREETNPFEKPVISNTYSKRKYTDKWEPNEEQKFYDAISVWGTDFSIISTLFPHRTRKQIKAKFNNEEKRRPELVDMALNRHGKVDLEKFAAETRMKLETKAHFEEAQRQIRVENDAQKKEILKERERAMLEDAEKNRRKEIERKSGQRQPIQRLSRTKQLRQNEEVVGTLEKK</sequence>
<dbReference type="InterPro" id="IPR017930">
    <property type="entry name" value="Myb_dom"/>
</dbReference>
<dbReference type="GO" id="GO:0000126">
    <property type="term" value="C:transcription factor TFIIIB complex"/>
    <property type="evidence" value="ECO:0007669"/>
    <property type="project" value="InterPro"/>
</dbReference>
<dbReference type="InterPro" id="IPR009057">
    <property type="entry name" value="Homeodomain-like_sf"/>
</dbReference>
<feature type="compositionally biased region" description="Acidic residues" evidence="1">
    <location>
        <begin position="212"/>
        <end position="222"/>
    </location>
</feature>
<dbReference type="GO" id="GO:0070898">
    <property type="term" value="P:RNA polymerase III preinitiation complex assembly"/>
    <property type="evidence" value="ECO:0007669"/>
    <property type="project" value="TreeGrafter"/>
</dbReference>
<dbReference type="InterPro" id="IPR017174">
    <property type="entry name" value="Bdp1_fungi"/>
</dbReference>
<organism evidence="4">
    <name type="scientific">Candida tenuis (strain ATCC 10573 / BCRC 21748 / CBS 615 / JCM 9827 / NBRC 10315 / NRRL Y-1498 / VKM Y-70)</name>
    <name type="common">Yeast</name>
    <name type="synonym">Yamadazyma tenuis</name>
    <dbReference type="NCBI Taxonomy" id="590646"/>
    <lineage>
        <taxon>Eukaryota</taxon>
        <taxon>Fungi</taxon>
        <taxon>Dikarya</taxon>
        <taxon>Ascomycota</taxon>
        <taxon>Saccharomycotina</taxon>
        <taxon>Pichiomycetes</taxon>
        <taxon>Debaryomycetaceae</taxon>
        <taxon>Yamadazyma</taxon>
    </lineage>
</organism>
<dbReference type="InterPro" id="IPR039467">
    <property type="entry name" value="TFIIIB_B''_Myb"/>
</dbReference>
<feature type="region of interest" description="Disordered" evidence="1">
    <location>
        <begin position="1"/>
        <end position="222"/>
    </location>
</feature>
<dbReference type="Gene3D" id="1.10.10.60">
    <property type="entry name" value="Homeodomain-like"/>
    <property type="match status" value="1"/>
</dbReference>
<feature type="compositionally biased region" description="Polar residues" evidence="1">
    <location>
        <begin position="421"/>
        <end position="433"/>
    </location>
</feature>
<dbReference type="HOGENOM" id="CLU_021041_0_0_1"/>
<feature type="region of interest" description="Disordered" evidence="1">
    <location>
        <begin position="393"/>
        <end position="434"/>
    </location>
</feature>
<feature type="compositionally biased region" description="Basic and acidic residues" evidence="1">
    <location>
        <begin position="590"/>
        <end position="602"/>
    </location>
</feature>
<feature type="compositionally biased region" description="Polar residues" evidence="1">
    <location>
        <begin position="58"/>
        <end position="73"/>
    </location>
</feature>
<feature type="compositionally biased region" description="Polar residues" evidence="1">
    <location>
        <begin position="34"/>
        <end position="45"/>
    </location>
</feature>
<feature type="compositionally biased region" description="Polar residues" evidence="1">
    <location>
        <begin position="1"/>
        <end position="13"/>
    </location>
</feature>
<dbReference type="EMBL" id="GL996512">
    <property type="protein sequence ID" value="EGV65715.1"/>
    <property type="molecule type" value="Genomic_DNA"/>
</dbReference>
<dbReference type="GeneID" id="18250145"/>
<keyword evidence="4" id="KW-1185">Reference proteome</keyword>